<evidence type="ECO:0000256" key="2">
    <source>
        <dbReference type="ARBA" id="ARBA00004496"/>
    </source>
</evidence>
<feature type="active site" description="Proton acceptor" evidence="11">
    <location>
        <position position="8"/>
    </location>
</feature>
<keyword evidence="7 11" id="KW-0963">Cytoplasm</keyword>
<evidence type="ECO:0000256" key="3">
    <source>
        <dbReference type="ARBA" id="ARBA00005133"/>
    </source>
</evidence>
<dbReference type="NCBIfam" id="TIGR00007">
    <property type="entry name" value="1-(5-phosphoribosyl)-5-[(5-phosphoribosylamino)methylideneamino]imidazole-4-carboxamide isomerase"/>
    <property type="match status" value="1"/>
</dbReference>
<dbReference type="EC" id="5.3.1.16" evidence="5 11"/>
<evidence type="ECO:0000256" key="7">
    <source>
        <dbReference type="ARBA" id="ARBA00022490"/>
    </source>
</evidence>
<dbReference type="AlphaFoldDB" id="A0A128A5R7"/>
<dbReference type="Pfam" id="PF00977">
    <property type="entry name" value="His_biosynth"/>
    <property type="match status" value="1"/>
</dbReference>
<dbReference type="InterPro" id="IPR013785">
    <property type="entry name" value="Aldolase_TIM"/>
</dbReference>
<evidence type="ECO:0000256" key="4">
    <source>
        <dbReference type="ARBA" id="ARBA00009667"/>
    </source>
</evidence>
<dbReference type="GO" id="GO:0000162">
    <property type="term" value="P:L-tryptophan biosynthetic process"/>
    <property type="evidence" value="ECO:0007669"/>
    <property type="project" value="TreeGrafter"/>
</dbReference>
<dbReference type="CDD" id="cd04732">
    <property type="entry name" value="HisA"/>
    <property type="match status" value="1"/>
</dbReference>
<organism evidence="14 15">
    <name type="scientific">Nitrosotalea devaniterrae</name>
    <dbReference type="NCBI Taxonomy" id="1078905"/>
    <lineage>
        <taxon>Archaea</taxon>
        <taxon>Nitrososphaerota</taxon>
        <taxon>Nitrososphaeria</taxon>
        <taxon>Nitrosotaleales</taxon>
        <taxon>Nitrosotaleaceae</taxon>
        <taxon>Nitrosotalea</taxon>
    </lineage>
</organism>
<proteinExistence type="inferred from homology"/>
<dbReference type="EMBL" id="LN890280">
    <property type="protein sequence ID" value="CUR52678.1"/>
    <property type="molecule type" value="Genomic_DNA"/>
</dbReference>
<dbReference type="Proteomes" id="UP000196239">
    <property type="component" value="Chromosome 1"/>
</dbReference>
<evidence type="ECO:0000256" key="6">
    <source>
        <dbReference type="ARBA" id="ARBA00018464"/>
    </source>
</evidence>
<dbReference type="HAMAP" id="MF_01014">
    <property type="entry name" value="HisA"/>
    <property type="match status" value="1"/>
</dbReference>
<comment type="subcellular location">
    <subcellularLocation>
        <location evidence="2 11 13">Cytoplasm</location>
    </subcellularLocation>
</comment>
<evidence type="ECO:0000256" key="5">
    <source>
        <dbReference type="ARBA" id="ARBA00012550"/>
    </source>
</evidence>
<dbReference type="UniPathway" id="UPA00031">
    <property type="reaction ID" value="UER00009"/>
</dbReference>
<name>A0A128A5R7_9ARCH</name>
<dbReference type="GO" id="GO:0005737">
    <property type="term" value="C:cytoplasm"/>
    <property type="evidence" value="ECO:0007669"/>
    <property type="project" value="UniProtKB-SubCell"/>
</dbReference>
<evidence type="ECO:0000256" key="1">
    <source>
        <dbReference type="ARBA" id="ARBA00000901"/>
    </source>
</evidence>
<keyword evidence="9 11" id="KW-0368">Histidine biosynthesis</keyword>
<dbReference type="InterPro" id="IPR006062">
    <property type="entry name" value="His_biosynth"/>
</dbReference>
<evidence type="ECO:0000256" key="9">
    <source>
        <dbReference type="ARBA" id="ARBA00023102"/>
    </source>
</evidence>
<keyword evidence="8 11" id="KW-0028">Amino-acid biosynthesis</keyword>
<dbReference type="Gene3D" id="3.20.20.70">
    <property type="entry name" value="Aldolase class I"/>
    <property type="match status" value="1"/>
</dbReference>
<keyword evidence="10 11" id="KW-0413">Isomerase</keyword>
<evidence type="ECO:0000256" key="11">
    <source>
        <dbReference type="HAMAP-Rule" id="MF_01014"/>
    </source>
</evidence>
<dbReference type="GO" id="GO:0000105">
    <property type="term" value="P:L-histidine biosynthetic process"/>
    <property type="evidence" value="ECO:0007669"/>
    <property type="project" value="UniProtKB-UniRule"/>
</dbReference>
<gene>
    <name evidence="11 14" type="primary">hisA</name>
    <name evidence="14" type="ORF">NDEV_1916</name>
</gene>
<evidence type="ECO:0000256" key="13">
    <source>
        <dbReference type="RuleBase" id="RU003658"/>
    </source>
</evidence>
<dbReference type="SUPFAM" id="SSF51366">
    <property type="entry name" value="Ribulose-phoshate binding barrel"/>
    <property type="match status" value="1"/>
</dbReference>
<accession>A0A128A5R7</accession>
<evidence type="ECO:0000313" key="14">
    <source>
        <dbReference type="EMBL" id="CUR52678.1"/>
    </source>
</evidence>
<evidence type="ECO:0000256" key="10">
    <source>
        <dbReference type="ARBA" id="ARBA00023235"/>
    </source>
</evidence>
<dbReference type="InterPro" id="IPR011060">
    <property type="entry name" value="RibuloseP-bd_barrel"/>
</dbReference>
<dbReference type="InterPro" id="IPR023016">
    <property type="entry name" value="HisA/PriA"/>
</dbReference>
<comment type="similarity">
    <text evidence="4 11 12">Belongs to the HisA/HisF family.</text>
</comment>
<dbReference type="KEGG" id="ndv:NDEV_1916"/>
<protein>
    <recommendedName>
        <fullName evidence="6 11">1-(5-phosphoribosyl)-5-[(5-phosphoribosylamino)methylideneamino] imidazole-4-carboxamide isomerase</fullName>
        <ecNumber evidence="5 11">5.3.1.16</ecNumber>
    </recommendedName>
    <alternativeName>
        <fullName evidence="11">Phosphoribosylformimino-5-aminoimidazole carboxamide ribotide isomerase</fullName>
    </alternativeName>
</protein>
<dbReference type="InterPro" id="IPR044524">
    <property type="entry name" value="Isoase_HisA-like"/>
</dbReference>
<feature type="active site" description="Proton donor" evidence="11">
    <location>
        <position position="128"/>
    </location>
</feature>
<comment type="pathway">
    <text evidence="3 11 13">Amino-acid biosynthesis; L-histidine biosynthesis; L-histidine from 5-phospho-alpha-D-ribose 1-diphosphate: step 4/9.</text>
</comment>
<dbReference type="PANTHER" id="PTHR43090:SF2">
    <property type="entry name" value="1-(5-PHOSPHORIBOSYL)-5-[(5-PHOSPHORIBOSYLAMINO)METHYLIDENEAMINO] IMIDAZOLE-4-CARBOXAMIDE ISOMERASE"/>
    <property type="match status" value="1"/>
</dbReference>
<sequence length="235" mass="25386">MKVIPAIDIMDNKVVRLVKGDPKNKTVYSSDPIGMAKKWEKAGADMLHVVDLDATLGMGSNLQIIKKIAESVSIPIEAAGGLRTKEIIEDTLQFSSKVVLGTIAFKNKKVLEEVSQKFGEERIVISADQMNGKIVISGWKESTGIELIEGIENFVRLGYSQFLITTVERDGTLHGPDLDSLQKSCNIKNTSVIASGGISNLQDIVNVKKCGAVGVILGKALYDGKISIEEVKTLA</sequence>
<comment type="catalytic activity">
    <reaction evidence="1 11 13">
        <text>1-(5-phospho-beta-D-ribosyl)-5-[(5-phospho-beta-D-ribosylamino)methylideneamino]imidazole-4-carboxamide = 5-[(5-phospho-1-deoxy-D-ribulos-1-ylimino)methylamino]-1-(5-phospho-beta-D-ribosyl)imidazole-4-carboxamide</text>
        <dbReference type="Rhea" id="RHEA:15469"/>
        <dbReference type="ChEBI" id="CHEBI:58435"/>
        <dbReference type="ChEBI" id="CHEBI:58525"/>
        <dbReference type="EC" id="5.3.1.16"/>
    </reaction>
</comment>
<evidence type="ECO:0000256" key="12">
    <source>
        <dbReference type="RuleBase" id="RU003657"/>
    </source>
</evidence>
<reference evidence="15" key="1">
    <citation type="submission" date="2015-10" db="EMBL/GenBank/DDBJ databases">
        <authorList>
            <person name="Lehtovirta-Morley L.E."/>
            <person name="Vieille C."/>
        </authorList>
    </citation>
    <scope>NUCLEOTIDE SEQUENCE [LARGE SCALE GENOMIC DNA]</scope>
</reference>
<dbReference type="GO" id="GO:0003949">
    <property type="term" value="F:1-(5-phosphoribosyl)-5-[(5-phosphoribosylamino)methylideneamino]imidazole-4-carboxamide isomerase activity"/>
    <property type="evidence" value="ECO:0007669"/>
    <property type="project" value="UniProtKB-UniRule"/>
</dbReference>
<dbReference type="InterPro" id="IPR006063">
    <property type="entry name" value="HisA_bact_arch"/>
</dbReference>
<dbReference type="FunFam" id="3.20.20.70:FF:000009">
    <property type="entry name" value="1-(5-phosphoribosyl)-5-[(5-phosphoribosylamino)methylideneamino] imidazole-4-carboxamide isomerase"/>
    <property type="match status" value="1"/>
</dbReference>
<evidence type="ECO:0000313" key="15">
    <source>
        <dbReference type="Proteomes" id="UP000196239"/>
    </source>
</evidence>
<evidence type="ECO:0000256" key="8">
    <source>
        <dbReference type="ARBA" id="ARBA00022605"/>
    </source>
</evidence>
<dbReference type="PANTHER" id="PTHR43090">
    <property type="entry name" value="1-(5-PHOSPHORIBOSYL)-5-[(5-PHOSPHORIBOSYLAMINO)METHYLIDENEAMINO] IMIDAZOLE-4-CARBOXAMIDE ISOMERASE"/>
    <property type="match status" value="1"/>
</dbReference>
<keyword evidence="15" id="KW-1185">Reference proteome</keyword>